<evidence type="ECO:0000259" key="13">
    <source>
        <dbReference type="PROSITE" id="PS50206"/>
    </source>
</evidence>
<dbReference type="EMBL" id="JACHVA010000127">
    <property type="protein sequence ID" value="MBC2603506.1"/>
    <property type="molecule type" value="Genomic_DNA"/>
</dbReference>
<evidence type="ECO:0000256" key="5">
    <source>
        <dbReference type="ARBA" id="ARBA00052218"/>
    </source>
</evidence>
<dbReference type="InterPro" id="IPR001763">
    <property type="entry name" value="Rhodanese-like_dom"/>
</dbReference>
<comment type="function">
    <text evidence="6">Catalyzes the adenylation by ATP of the carboxyl group of the C-terminal glycine of sulfur carrier protein MoaD.</text>
</comment>
<evidence type="ECO:0000256" key="7">
    <source>
        <dbReference type="ARBA" id="ARBA00063809"/>
    </source>
</evidence>
<dbReference type="PANTHER" id="PTHR10953:SF102">
    <property type="entry name" value="ADENYLYLTRANSFERASE AND SULFURTRANSFERASE MOCS3"/>
    <property type="match status" value="1"/>
</dbReference>
<keyword evidence="2 14" id="KW-0808">Transferase</keyword>
<proteinExistence type="inferred from homology"/>
<comment type="caution">
    <text evidence="14">The sequence shown here is derived from an EMBL/GenBank/DDBJ whole genome shotgun (WGS) entry which is preliminary data.</text>
</comment>
<dbReference type="InterPro" id="IPR036873">
    <property type="entry name" value="Rhodanese-like_dom_sf"/>
</dbReference>
<keyword evidence="3" id="KW-0547">Nucleotide-binding</keyword>
<dbReference type="Proteomes" id="UP000525652">
    <property type="component" value="Unassembled WGS sequence"/>
</dbReference>
<evidence type="ECO:0000256" key="4">
    <source>
        <dbReference type="ARBA" id="ARBA00022840"/>
    </source>
</evidence>
<dbReference type="Pfam" id="PF00899">
    <property type="entry name" value="ThiF"/>
    <property type="match status" value="1"/>
</dbReference>
<dbReference type="GO" id="GO:0061605">
    <property type="term" value="F:molybdopterin-synthase adenylyltransferase activity"/>
    <property type="evidence" value="ECO:0007669"/>
    <property type="project" value="UniProtKB-EC"/>
</dbReference>
<evidence type="ECO:0000256" key="6">
    <source>
        <dbReference type="ARBA" id="ARBA00055169"/>
    </source>
</evidence>
<reference evidence="14 15" key="1">
    <citation type="submission" date="2020-07" db="EMBL/GenBank/DDBJ databases">
        <authorList>
            <person name="Feng X."/>
        </authorList>
    </citation>
    <scope>NUCLEOTIDE SEQUENCE [LARGE SCALE GENOMIC DNA]</scope>
    <source>
        <strain evidence="14 15">JCM14086</strain>
    </source>
</reference>
<dbReference type="InterPro" id="IPR045886">
    <property type="entry name" value="ThiF/MoeB/HesA"/>
</dbReference>
<evidence type="ECO:0000256" key="9">
    <source>
        <dbReference type="ARBA" id="ARBA00073635"/>
    </source>
</evidence>
<dbReference type="CDD" id="cd00757">
    <property type="entry name" value="ThiF_MoeB_HesA_family"/>
    <property type="match status" value="1"/>
</dbReference>
<comment type="subunit">
    <text evidence="7">Homodimer. Forms a stable heterotetrameric complex of 2 MoeB and 2 MoaD during adenylation of MoaD.</text>
</comment>
<evidence type="ECO:0000256" key="11">
    <source>
        <dbReference type="ARBA" id="ARBA00075328"/>
    </source>
</evidence>
<evidence type="ECO:0000256" key="3">
    <source>
        <dbReference type="ARBA" id="ARBA00022741"/>
    </source>
</evidence>
<dbReference type="GO" id="GO:0004792">
    <property type="term" value="F:thiosulfate-cyanide sulfurtransferase activity"/>
    <property type="evidence" value="ECO:0007669"/>
    <property type="project" value="TreeGrafter"/>
</dbReference>
<dbReference type="Gene3D" id="3.40.250.10">
    <property type="entry name" value="Rhodanese-like domain"/>
    <property type="match status" value="1"/>
</dbReference>
<keyword evidence="4" id="KW-0067">ATP-binding</keyword>
<feature type="domain" description="Rhodanese" evidence="13">
    <location>
        <begin position="280"/>
        <end position="362"/>
    </location>
</feature>
<dbReference type="Gene3D" id="3.40.50.720">
    <property type="entry name" value="NAD(P)-binding Rossmann-like Domain"/>
    <property type="match status" value="1"/>
</dbReference>
<organism evidence="14 15">
    <name type="scientific">Puniceicoccus vermicola</name>
    <dbReference type="NCBI Taxonomy" id="388746"/>
    <lineage>
        <taxon>Bacteria</taxon>
        <taxon>Pseudomonadati</taxon>
        <taxon>Verrucomicrobiota</taxon>
        <taxon>Opitutia</taxon>
        <taxon>Puniceicoccales</taxon>
        <taxon>Puniceicoccaceae</taxon>
        <taxon>Puniceicoccus</taxon>
    </lineage>
</organism>
<dbReference type="InterPro" id="IPR035985">
    <property type="entry name" value="Ubiquitin-activating_enz"/>
</dbReference>
<dbReference type="NCBIfam" id="NF004281">
    <property type="entry name" value="PRK05690.1"/>
    <property type="match status" value="1"/>
</dbReference>
<keyword evidence="15" id="KW-1185">Reference proteome</keyword>
<dbReference type="RefSeq" id="WP_185694134.1">
    <property type="nucleotide sequence ID" value="NZ_JACHVA010000127.1"/>
</dbReference>
<dbReference type="SUPFAM" id="SSF52821">
    <property type="entry name" value="Rhodanese/Cell cycle control phosphatase"/>
    <property type="match status" value="1"/>
</dbReference>
<dbReference type="FunFam" id="3.40.50.720:FF:000033">
    <property type="entry name" value="Adenylyltransferase and sulfurtransferase MOCS3"/>
    <property type="match status" value="1"/>
</dbReference>
<name>A0A7X1B0S1_9BACT</name>
<evidence type="ECO:0000256" key="1">
    <source>
        <dbReference type="ARBA" id="ARBA00009919"/>
    </source>
</evidence>
<dbReference type="EC" id="2.7.7.80" evidence="8"/>
<dbReference type="GO" id="GO:0008146">
    <property type="term" value="F:sulfotransferase activity"/>
    <property type="evidence" value="ECO:0007669"/>
    <property type="project" value="TreeGrafter"/>
</dbReference>
<dbReference type="Pfam" id="PF00581">
    <property type="entry name" value="Rhodanese"/>
    <property type="match status" value="1"/>
</dbReference>
<comment type="similarity">
    <text evidence="1">Belongs to the HesA/MoeB/ThiF family.</text>
</comment>
<dbReference type="CDD" id="cd00158">
    <property type="entry name" value="RHOD"/>
    <property type="match status" value="1"/>
</dbReference>
<protein>
    <recommendedName>
        <fullName evidence="9">Molybdopterin-synthase adenylyltransferase</fullName>
        <ecNumber evidence="8">2.7.7.80</ecNumber>
    </recommendedName>
    <alternativeName>
        <fullName evidence="12">MoaD protein adenylase</fullName>
    </alternativeName>
    <alternativeName>
        <fullName evidence="10">Molybdopterin-converting factor subunit 1 adenylase</fullName>
    </alternativeName>
    <alternativeName>
        <fullName evidence="11">Sulfur carrier protein MoaD adenylyltransferase</fullName>
    </alternativeName>
</protein>
<evidence type="ECO:0000313" key="15">
    <source>
        <dbReference type="Proteomes" id="UP000525652"/>
    </source>
</evidence>
<dbReference type="InterPro" id="IPR000594">
    <property type="entry name" value="ThiF_NAD_FAD-bd"/>
</dbReference>
<evidence type="ECO:0000313" key="14">
    <source>
        <dbReference type="EMBL" id="MBC2603506.1"/>
    </source>
</evidence>
<accession>A0A7X1B0S1</accession>
<keyword evidence="14" id="KW-0548">Nucleotidyltransferase</keyword>
<dbReference type="PROSITE" id="PS50206">
    <property type="entry name" value="RHODANESE_3"/>
    <property type="match status" value="1"/>
</dbReference>
<dbReference type="SUPFAM" id="SSF69572">
    <property type="entry name" value="Activating enzymes of the ubiquitin-like proteins"/>
    <property type="match status" value="1"/>
</dbReference>
<gene>
    <name evidence="14" type="primary">moeB</name>
    <name evidence="14" type="ORF">H5P30_17120</name>
</gene>
<comment type="catalytic activity">
    <reaction evidence="5">
        <text>[molybdopterin-synthase sulfur-carrier protein]-C-terminal Gly-Gly + ATP + H(+) = [molybdopterin-synthase sulfur-carrier protein]-C-terminal Gly-Gly-AMP + diphosphate</text>
        <dbReference type="Rhea" id="RHEA:43616"/>
        <dbReference type="Rhea" id="RHEA-COMP:12159"/>
        <dbReference type="Rhea" id="RHEA-COMP:12202"/>
        <dbReference type="ChEBI" id="CHEBI:15378"/>
        <dbReference type="ChEBI" id="CHEBI:30616"/>
        <dbReference type="ChEBI" id="CHEBI:33019"/>
        <dbReference type="ChEBI" id="CHEBI:90618"/>
        <dbReference type="ChEBI" id="CHEBI:90778"/>
        <dbReference type="EC" id="2.7.7.80"/>
    </reaction>
</comment>
<evidence type="ECO:0000256" key="12">
    <source>
        <dbReference type="ARBA" id="ARBA00078531"/>
    </source>
</evidence>
<dbReference type="PANTHER" id="PTHR10953">
    <property type="entry name" value="UBIQUITIN-ACTIVATING ENZYME E1"/>
    <property type="match status" value="1"/>
</dbReference>
<dbReference type="GO" id="GO:0005829">
    <property type="term" value="C:cytosol"/>
    <property type="evidence" value="ECO:0007669"/>
    <property type="project" value="TreeGrafter"/>
</dbReference>
<dbReference type="GO" id="GO:0005524">
    <property type="term" value="F:ATP binding"/>
    <property type="evidence" value="ECO:0007669"/>
    <property type="project" value="UniProtKB-KW"/>
</dbReference>
<dbReference type="GO" id="GO:0008641">
    <property type="term" value="F:ubiquitin-like modifier activating enzyme activity"/>
    <property type="evidence" value="ECO:0007669"/>
    <property type="project" value="InterPro"/>
</dbReference>
<evidence type="ECO:0000256" key="2">
    <source>
        <dbReference type="ARBA" id="ARBA00022679"/>
    </source>
</evidence>
<sequence>MTVLSPKETLRYQRHLSLPGFGREAQLRLKKSRVLMVGAGGLGCPALQYLVAAGVGTIGIVDDDKVTRSNLQRQVLFTDEDLGRLKAEVAADRLRAMNGDITCHAYPVRLDAESAIDFIEEYDLVVDGTDNFSTRYVINDACVLTGKPWIFGALHSFQGQVSVLNCEGGPTYRCLFPEPPEAGDALNCAENGVLGVLPGIIGAFQATEAIKVLTGIGTPLIGKLLIFDALEMTQQMIRFERDPEQIDRVHMQEEEAISTTRTEEIERIAMGQAEIESGIRSGAFQVIDVRDLGERVLGEIKGAVSLPLIQIEEGGLNWKEIGLDPSVPTCVFCSGGLRSVRGSNLLRNQFGFRDVKVLEWNE</sequence>
<dbReference type="AlphaFoldDB" id="A0A7X1B0S1"/>
<evidence type="ECO:0000256" key="10">
    <source>
        <dbReference type="ARBA" id="ARBA00075110"/>
    </source>
</evidence>
<evidence type="ECO:0000256" key="8">
    <source>
        <dbReference type="ARBA" id="ARBA00066884"/>
    </source>
</evidence>